<dbReference type="SUPFAM" id="SSF49417">
    <property type="entry name" value="p53-like transcription factors"/>
    <property type="match status" value="1"/>
</dbReference>
<dbReference type="PROSITE" id="PS50254">
    <property type="entry name" value="REL_2"/>
    <property type="match status" value="1"/>
</dbReference>
<gene>
    <name evidence="6" type="primary">LOC115886763</name>
</gene>
<dbReference type="CDD" id="cd01177">
    <property type="entry name" value="IPT_NFkappaB"/>
    <property type="match status" value="1"/>
</dbReference>
<sequence>MLSIAQPLVDPLCDSTVMTPITDFIPNMQTYPTPPSSSGDSPPVYFVASPGSNSFSPPSHLQTQISIPDMDVMNLGDMKLEKTPRLKFIEQPINKFRFRYKSEMAGTHGSLCGINSDKSRKQTYPTVRLEHCTEKATVRCSIYQYNVGQEDMKPHPHRLIMKRGREEFDDPHDITVGPEEGFVATFHSMGIIHTARKNIVNELVRKKTKLQEELIGRMYQQRRGLNMQEITEIKRLAEQESKSINLNIVCLRFDAFIVRDGIYRPICEPIFSHGINNLKCALTGDLKIVRMDHCTSQVRGGKEIFLLVERVTKKNIKIRFYQLDDDEQEIWEGWGKFSELDVHHQYAIVFKTPPYKGPSDVNQPINVFMELVRPSDNARSESKEFRYVPNNEFKPGTKRPRSSIYSSNSYNSSSLGSTEIPLTVPNMADPIGTYPDLPNSWNSGIFHNSEQFLNAIKDVNSDEFTEMYNLFEAEYPEGDFLSNVRDGLSVTRKRNYSLTNSVPDKLIKMEVLPEDIVMADGTYSELKSFVKSEDAQERAPDVLHHYLGTDKKTNALHVFVGLNKKEQLVFLLKMIYLSKQWHLTNVRNSDLYSPLHIAVLCKNEEFVSHLLKCHADIRNLDGHGNTALHTAVDNMSGMTILDMLLSNPYAETLVDTENDDGETPLSLAIEKRNMNAVKLLCKYGASVNRQHRKSGFTPLRMAVENQWSAMIKFLLSQSNLVWSLQNDFKNVSPFEAASNKDLEESAREMIMNYAIKNDIQIKQEKEDDDESDEEMEEEIDIKPEIMTIIDDPELLYDGITKITPKCLDELSSILDASGKCYSLAELLDLNHLISSGAISSVPSLSKNLLLYAIQRSNVKILEIRNFLDNLDEVQGVVLLDDMARGYKHSS</sequence>
<dbReference type="KEGG" id="soy:115886763"/>
<dbReference type="GO" id="GO:0000978">
    <property type="term" value="F:RNA polymerase II cis-regulatory region sequence-specific DNA binding"/>
    <property type="evidence" value="ECO:0007669"/>
    <property type="project" value="TreeGrafter"/>
</dbReference>
<name>A0A2Z0LP10_SITOR</name>
<keyword evidence="1" id="KW-0040">ANK repeat</keyword>
<dbReference type="PROSITE" id="PS50088">
    <property type="entry name" value="ANK_REPEAT"/>
    <property type="match status" value="2"/>
</dbReference>
<dbReference type="GO" id="GO:0048468">
    <property type="term" value="P:cell development"/>
    <property type="evidence" value="ECO:0007669"/>
    <property type="project" value="UniProtKB-ARBA"/>
</dbReference>
<dbReference type="PROSITE" id="PS50297">
    <property type="entry name" value="ANK_REP_REGION"/>
    <property type="match status" value="1"/>
</dbReference>
<dbReference type="GO" id="GO:0048731">
    <property type="term" value="P:system development"/>
    <property type="evidence" value="ECO:0007669"/>
    <property type="project" value="UniProtKB-ARBA"/>
</dbReference>
<dbReference type="Pfam" id="PF00023">
    <property type="entry name" value="Ank"/>
    <property type="match status" value="1"/>
</dbReference>
<reference evidence="4" key="1">
    <citation type="submission" date="2014-06" db="EMBL/GenBank/DDBJ databases">
        <authorList>
            <person name="Ju J."/>
            <person name="Zhang J."/>
        </authorList>
    </citation>
    <scope>NUCLEOTIDE SEQUENCE</scope>
    <source>
        <strain evidence="4">Bouriz</strain>
    </source>
</reference>
<dbReference type="PRINTS" id="PR00057">
    <property type="entry name" value="NFKBTNSCPFCT"/>
</dbReference>
<dbReference type="GeneID" id="115886763"/>
<dbReference type="SMART" id="SM00248">
    <property type="entry name" value="ANK"/>
    <property type="match status" value="4"/>
</dbReference>
<dbReference type="InterPro" id="IPR037059">
    <property type="entry name" value="RHD_DNA_bind_dom_sf"/>
</dbReference>
<feature type="domain" description="RHD" evidence="3">
    <location>
        <begin position="81"/>
        <end position="282"/>
    </location>
</feature>
<proteinExistence type="evidence at transcript level"/>
<dbReference type="Pfam" id="PF00554">
    <property type="entry name" value="RHD_DNA_bind"/>
    <property type="match status" value="1"/>
</dbReference>
<dbReference type="Pfam" id="PF12796">
    <property type="entry name" value="Ank_2"/>
    <property type="match status" value="1"/>
</dbReference>
<dbReference type="SUPFAM" id="SSF81296">
    <property type="entry name" value="E set domains"/>
    <property type="match status" value="1"/>
</dbReference>
<dbReference type="RefSeq" id="XP_030761905.1">
    <property type="nucleotide sequence ID" value="XM_030906045.1"/>
</dbReference>
<dbReference type="GO" id="GO:0005737">
    <property type="term" value="C:cytoplasm"/>
    <property type="evidence" value="ECO:0007669"/>
    <property type="project" value="InterPro"/>
</dbReference>
<dbReference type="InterPro" id="IPR036770">
    <property type="entry name" value="Ankyrin_rpt-contain_sf"/>
</dbReference>
<evidence type="ECO:0000313" key="4">
    <source>
        <dbReference type="EMBL" id="AJG05484.1"/>
    </source>
</evidence>
<dbReference type="EMBL" id="KM034779">
    <property type="protein sequence ID" value="AJG05484.1"/>
    <property type="molecule type" value="mRNA"/>
</dbReference>
<dbReference type="Pfam" id="PF16179">
    <property type="entry name" value="RHD_dimer"/>
    <property type="match status" value="1"/>
</dbReference>
<dbReference type="InterPro" id="IPR032397">
    <property type="entry name" value="RHD_dimer"/>
</dbReference>
<accession>A0A2Z0LP10</accession>
<dbReference type="InterPro" id="IPR002110">
    <property type="entry name" value="Ankyrin_rpt"/>
</dbReference>
<dbReference type="Gene3D" id="2.60.40.340">
    <property type="entry name" value="Rel homology domain (RHD), DNA-binding domain"/>
    <property type="match status" value="1"/>
</dbReference>
<evidence type="ECO:0000313" key="5">
    <source>
        <dbReference type="Proteomes" id="UP000504635"/>
    </source>
</evidence>
<keyword evidence="5" id="KW-1185">Reference proteome</keyword>
<feature type="compositionally biased region" description="Low complexity" evidence="2">
    <location>
        <begin position="402"/>
        <end position="414"/>
    </location>
</feature>
<protein>
    <submittedName>
        <fullName evidence="6">Nuclear factor NF-kappa-B p110 subunit isoform X1</fullName>
    </submittedName>
    <submittedName>
        <fullName evidence="4">Relish</fullName>
    </submittedName>
</protein>
<dbReference type="InterPro" id="IPR033926">
    <property type="entry name" value="IPT_NFkappaB"/>
</dbReference>
<reference evidence="6" key="3">
    <citation type="submission" date="2025-04" db="UniProtKB">
        <authorList>
            <consortium name="RefSeq"/>
        </authorList>
    </citation>
    <scope>IDENTIFICATION</scope>
    <source>
        <tissue evidence="6">Gonads</tissue>
    </source>
</reference>
<evidence type="ECO:0000313" key="6">
    <source>
        <dbReference type="RefSeq" id="XP_030761905.1"/>
    </source>
</evidence>
<dbReference type="OrthoDB" id="10254686at2759"/>
<dbReference type="InterPro" id="IPR013783">
    <property type="entry name" value="Ig-like_fold"/>
</dbReference>
<dbReference type="InterPro" id="IPR014756">
    <property type="entry name" value="Ig_E-set"/>
</dbReference>
<dbReference type="PANTHER" id="PTHR24169:SF28">
    <property type="entry name" value="NUCLEAR FACTOR NF-KAPPA-B P110 SUBUNIT"/>
    <property type="match status" value="1"/>
</dbReference>
<dbReference type="SMART" id="SM00429">
    <property type="entry name" value="IPT"/>
    <property type="match status" value="1"/>
</dbReference>
<reference evidence="4" key="2">
    <citation type="journal article" date="2015" name="J. Innate Immun.">
        <title>Systemic infection generates a local-like immune response of the bacteriome organ in insect symbiosis.</title>
        <authorList>
            <person name="Masson F."/>
            <person name="Vallier A."/>
            <person name="Vigneron A."/>
            <person name="Balmand S."/>
            <person name="Vincent-Monegat C."/>
            <person name="Zaidman-Remy A."/>
            <person name="Heddi A."/>
        </authorList>
    </citation>
    <scope>NUCLEOTIDE SEQUENCE</scope>
    <source>
        <strain evidence="4">Bouriz</strain>
    </source>
</reference>
<dbReference type="InterPro" id="IPR008967">
    <property type="entry name" value="p53-like_TF_DNA-bd_sf"/>
</dbReference>
<dbReference type="PANTHER" id="PTHR24169">
    <property type="entry name" value="NUCLEAR FACTOR NF-KAPPA-B PROTEIN"/>
    <property type="match status" value="1"/>
</dbReference>
<dbReference type="Gene3D" id="1.25.40.20">
    <property type="entry name" value="Ankyrin repeat-containing domain"/>
    <property type="match status" value="1"/>
</dbReference>
<dbReference type="SUPFAM" id="SSF48403">
    <property type="entry name" value="Ankyrin repeat"/>
    <property type="match status" value="1"/>
</dbReference>
<evidence type="ECO:0000256" key="2">
    <source>
        <dbReference type="SAM" id="MobiDB-lite"/>
    </source>
</evidence>
<organism evidence="4">
    <name type="scientific">Sitophilus oryzae</name>
    <name type="common">Rice weevil</name>
    <name type="synonym">Curculio oryzae</name>
    <dbReference type="NCBI Taxonomy" id="7048"/>
    <lineage>
        <taxon>Eukaryota</taxon>
        <taxon>Metazoa</taxon>
        <taxon>Ecdysozoa</taxon>
        <taxon>Arthropoda</taxon>
        <taxon>Hexapoda</taxon>
        <taxon>Insecta</taxon>
        <taxon>Pterygota</taxon>
        <taxon>Neoptera</taxon>
        <taxon>Endopterygota</taxon>
        <taxon>Coleoptera</taxon>
        <taxon>Polyphaga</taxon>
        <taxon>Cucujiformia</taxon>
        <taxon>Curculionidae</taxon>
        <taxon>Dryophthorinae</taxon>
        <taxon>Sitophilus</taxon>
    </lineage>
</organism>
<feature type="repeat" description="ANK" evidence="1">
    <location>
        <begin position="660"/>
        <end position="692"/>
    </location>
</feature>
<dbReference type="AlphaFoldDB" id="A0A2Z0LP10"/>
<evidence type="ECO:0000259" key="3">
    <source>
        <dbReference type="PROSITE" id="PS50254"/>
    </source>
</evidence>
<dbReference type="InterPro" id="IPR000451">
    <property type="entry name" value="NFkB/Dor"/>
</dbReference>
<feature type="repeat" description="ANK" evidence="1">
    <location>
        <begin position="590"/>
        <end position="622"/>
    </location>
</feature>
<feature type="region of interest" description="Disordered" evidence="2">
    <location>
        <begin position="389"/>
        <end position="418"/>
    </location>
</feature>
<evidence type="ECO:0000256" key="1">
    <source>
        <dbReference type="PROSITE-ProRule" id="PRU00023"/>
    </source>
</evidence>
<dbReference type="InterPro" id="IPR002909">
    <property type="entry name" value="IPT_dom"/>
</dbReference>
<dbReference type="GO" id="GO:0000981">
    <property type="term" value="F:DNA-binding transcription factor activity, RNA polymerase II-specific"/>
    <property type="evidence" value="ECO:0007669"/>
    <property type="project" value="TreeGrafter"/>
</dbReference>
<dbReference type="Gene3D" id="2.60.40.10">
    <property type="entry name" value="Immunoglobulins"/>
    <property type="match status" value="1"/>
</dbReference>
<dbReference type="Proteomes" id="UP000504635">
    <property type="component" value="Unplaced"/>
</dbReference>
<dbReference type="InterPro" id="IPR011539">
    <property type="entry name" value="RHD_DNA_bind_dom"/>
</dbReference>
<dbReference type="CTD" id="5966"/>